<accession>A0A179G4F0</accession>
<gene>
    <name evidence="1" type="ORF">VFPPC_00097</name>
</gene>
<dbReference type="RefSeq" id="XP_018148112.1">
    <property type="nucleotide sequence ID" value="XM_018280190.1"/>
</dbReference>
<evidence type="ECO:0000313" key="1">
    <source>
        <dbReference type="EMBL" id="OAQ72029.1"/>
    </source>
</evidence>
<organism evidence="1 2">
    <name type="scientific">Pochonia chlamydosporia 170</name>
    <dbReference type="NCBI Taxonomy" id="1380566"/>
    <lineage>
        <taxon>Eukaryota</taxon>
        <taxon>Fungi</taxon>
        <taxon>Dikarya</taxon>
        <taxon>Ascomycota</taxon>
        <taxon>Pezizomycotina</taxon>
        <taxon>Sordariomycetes</taxon>
        <taxon>Hypocreomycetidae</taxon>
        <taxon>Hypocreales</taxon>
        <taxon>Clavicipitaceae</taxon>
        <taxon>Pochonia</taxon>
    </lineage>
</organism>
<keyword evidence="2" id="KW-1185">Reference proteome</keyword>
<protein>
    <submittedName>
        <fullName evidence="1">Uncharacterized protein</fullName>
    </submittedName>
</protein>
<reference evidence="1 2" key="1">
    <citation type="journal article" date="2016" name="PLoS Pathog.">
        <title>Biosynthesis of antibiotic leucinostatins in bio-control fungus Purpureocillium lilacinum and their inhibition on phytophthora revealed by genome mining.</title>
        <authorList>
            <person name="Wang G."/>
            <person name="Liu Z."/>
            <person name="Lin R."/>
            <person name="Li E."/>
            <person name="Mao Z."/>
            <person name="Ling J."/>
            <person name="Yang Y."/>
            <person name="Yin W.B."/>
            <person name="Xie B."/>
        </authorList>
    </citation>
    <scope>NUCLEOTIDE SEQUENCE [LARGE SCALE GENOMIC DNA]</scope>
    <source>
        <strain evidence="1">170</strain>
    </source>
</reference>
<dbReference type="KEGG" id="pchm:VFPPC_00097"/>
<dbReference type="EMBL" id="LSBJ02000001">
    <property type="protein sequence ID" value="OAQ72029.1"/>
    <property type="molecule type" value="Genomic_DNA"/>
</dbReference>
<proteinExistence type="predicted"/>
<evidence type="ECO:0000313" key="2">
    <source>
        <dbReference type="Proteomes" id="UP000078397"/>
    </source>
</evidence>
<name>A0A179G4F0_METCM</name>
<dbReference type="AlphaFoldDB" id="A0A179G4F0"/>
<comment type="caution">
    <text evidence="1">The sequence shown here is derived from an EMBL/GenBank/DDBJ whole genome shotgun (WGS) entry which is preliminary data.</text>
</comment>
<dbReference type="Proteomes" id="UP000078397">
    <property type="component" value="Unassembled WGS sequence"/>
</dbReference>
<sequence length="62" mass="7271">MEDVLILHPRNLMATRKGMTPVGKDHLVTVLAPAKTYPVHRVNYCWATKRKLPFCLCRIYFR</sequence>
<dbReference type="GeneID" id="28844184"/>